<dbReference type="PIRSF" id="PIRSF009160">
    <property type="entry name" value="UCP009160"/>
    <property type="match status" value="1"/>
</dbReference>
<dbReference type="AlphaFoldDB" id="T1BCA9"/>
<feature type="transmembrane region" description="Helical" evidence="1">
    <location>
        <begin position="62"/>
        <end position="80"/>
    </location>
</feature>
<dbReference type="EMBL" id="AUZX01007186">
    <property type="protein sequence ID" value="EQD60547.1"/>
    <property type="molecule type" value="Genomic_DNA"/>
</dbReference>
<accession>T1BCA9</accession>
<keyword evidence="1" id="KW-1133">Transmembrane helix</keyword>
<organism evidence="4">
    <name type="scientific">mine drainage metagenome</name>
    <dbReference type="NCBI Taxonomy" id="410659"/>
    <lineage>
        <taxon>unclassified sequences</taxon>
        <taxon>metagenomes</taxon>
        <taxon>ecological metagenomes</taxon>
    </lineage>
</organism>
<keyword evidence="1" id="KW-0812">Transmembrane</keyword>
<evidence type="ECO:0000313" key="4">
    <source>
        <dbReference type="EMBL" id="EQD66083.1"/>
    </source>
</evidence>
<dbReference type="PANTHER" id="PTHR41282:SF1">
    <property type="entry name" value="CONSERVED TRANSMEMBRANE PROTEIN-RELATED"/>
    <property type="match status" value="1"/>
</dbReference>
<gene>
    <name evidence="2" type="ORF">B1A_10095</name>
    <name evidence="3" type="ORF">B1B_07721</name>
    <name evidence="4" type="ORF">B2A_01296</name>
</gene>
<evidence type="ECO:0000256" key="1">
    <source>
        <dbReference type="SAM" id="Phobius"/>
    </source>
</evidence>
<feature type="transmembrane region" description="Helical" evidence="1">
    <location>
        <begin position="220"/>
        <end position="238"/>
    </location>
</feature>
<dbReference type="EMBL" id="AUZZ01000963">
    <property type="protein sequence ID" value="EQD66083.1"/>
    <property type="molecule type" value="Genomic_DNA"/>
</dbReference>
<reference evidence="4" key="2">
    <citation type="journal article" date="2014" name="ISME J.">
        <title>Microbial stratification in low pH oxic and suboxic macroscopic growths along an acid mine drainage.</title>
        <authorList>
            <person name="Mendez-Garcia C."/>
            <person name="Mesa V."/>
            <person name="Sprenger R.R."/>
            <person name="Richter M."/>
            <person name="Diez M.S."/>
            <person name="Solano J."/>
            <person name="Bargiela R."/>
            <person name="Golyshina O.V."/>
            <person name="Manteca A."/>
            <person name="Ramos J.L."/>
            <person name="Gallego J.R."/>
            <person name="Llorente I."/>
            <person name="Martins Dos Santos V.A."/>
            <person name="Jensen O.N."/>
            <person name="Pelaez A.I."/>
            <person name="Sanchez J."/>
            <person name="Ferrer M."/>
        </authorList>
    </citation>
    <scope>NUCLEOTIDE SEQUENCE</scope>
</reference>
<proteinExistence type="predicted"/>
<feature type="transmembrane region" description="Helical" evidence="1">
    <location>
        <begin position="185"/>
        <end position="208"/>
    </location>
</feature>
<evidence type="ECO:0000313" key="3">
    <source>
        <dbReference type="EMBL" id="EQD61171.1"/>
    </source>
</evidence>
<keyword evidence="1" id="KW-0472">Membrane</keyword>
<sequence length="284" mass="30064">MRAATRREHRRAVAVIAPRIRIIPTQQDSVMASGNPLLRSSNFEGLAIGGERMTVNGTIGKTAIMLILVCVSAGWTWLRFDAALAVGGKDAAAAAMAAVMPFLMGGLIAGLVLALVSVFAKRFIAITAPLYAIAEGFVVGGISAIFDLSYPGVVVTAVALTFGVMAVMLFLYSSRIIKVTDKLRMGIVAATGGIMVVYLINMVMGFFGSQIGLINSASPLGIGFSLLVVGIAAFNLLIDFDMIERGAAAGAPRNMEWYGAFGLTVTLVWLYIEILSLLGKLQRR</sequence>
<feature type="transmembrane region" description="Helical" evidence="1">
    <location>
        <begin position="123"/>
        <end position="146"/>
    </location>
</feature>
<dbReference type="Pfam" id="PF12811">
    <property type="entry name" value="BaxI_1"/>
    <property type="match status" value="1"/>
</dbReference>
<reference evidence="4" key="1">
    <citation type="submission" date="2013-08" db="EMBL/GenBank/DDBJ databases">
        <authorList>
            <person name="Mendez C."/>
            <person name="Richter M."/>
            <person name="Ferrer M."/>
            <person name="Sanchez J."/>
        </authorList>
    </citation>
    <scope>NUCLEOTIDE SEQUENCE</scope>
</reference>
<name>T1BCA9_9ZZZZ</name>
<evidence type="ECO:0000313" key="2">
    <source>
        <dbReference type="EMBL" id="EQD60547.1"/>
    </source>
</evidence>
<dbReference type="EMBL" id="AUZY01004934">
    <property type="protein sequence ID" value="EQD61171.1"/>
    <property type="molecule type" value="Genomic_DNA"/>
</dbReference>
<protein>
    <submittedName>
        <fullName evidence="4">Membrane protein containing DUF1112</fullName>
    </submittedName>
</protein>
<dbReference type="InterPro" id="IPR010539">
    <property type="entry name" value="BaxI_1-like"/>
</dbReference>
<feature type="transmembrane region" description="Helical" evidence="1">
    <location>
        <begin position="92"/>
        <end position="116"/>
    </location>
</feature>
<feature type="transmembrane region" description="Helical" evidence="1">
    <location>
        <begin position="258"/>
        <end position="278"/>
    </location>
</feature>
<comment type="caution">
    <text evidence="4">The sequence shown here is derived from an EMBL/GenBank/DDBJ whole genome shotgun (WGS) entry which is preliminary data.</text>
</comment>
<dbReference type="PANTHER" id="PTHR41282">
    <property type="entry name" value="CONSERVED TRANSMEMBRANE PROTEIN-RELATED"/>
    <property type="match status" value="1"/>
</dbReference>
<feature type="transmembrane region" description="Helical" evidence="1">
    <location>
        <begin position="152"/>
        <end position="173"/>
    </location>
</feature>